<dbReference type="EC" id="1.4.3.-" evidence="11"/>
<keyword evidence="5 11" id="KW-0285">Flavoprotein</keyword>
<evidence type="ECO:0000313" key="15">
    <source>
        <dbReference type="Proteomes" id="UP000002280"/>
    </source>
</evidence>
<dbReference type="Proteomes" id="UP000002280">
    <property type="component" value="Chromosome 4"/>
</dbReference>
<keyword evidence="8" id="KW-1015">Disulfide bond</keyword>
<dbReference type="InterPro" id="IPR002937">
    <property type="entry name" value="Amino_oxidase"/>
</dbReference>
<dbReference type="FunFam" id="3.50.50.60:FF:000450">
    <property type="entry name" value="Amine oxidase"/>
    <property type="match status" value="1"/>
</dbReference>
<feature type="region of interest" description="Disordered" evidence="12">
    <location>
        <begin position="459"/>
        <end position="482"/>
    </location>
</feature>
<evidence type="ECO:0000256" key="8">
    <source>
        <dbReference type="ARBA" id="ARBA00023157"/>
    </source>
</evidence>
<comment type="cofactor">
    <cofactor evidence="1 11">
        <name>FAD</name>
        <dbReference type="ChEBI" id="CHEBI:57692"/>
    </cofactor>
</comment>
<gene>
    <name evidence="14" type="primary">IL4I1</name>
</gene>
<evidence type="ECO:0000256" key="9">
    <source>
        <dbReference type="ARBA" id="ARBA00023180"/>
    </source>
</evidence>
<feature type="compositionally biased region" description="Basic and acidic residues" evidence="12">
    <location>
        <begin position="473"/>
        <end position="482"/>
    </location>
</feature>
<dbReference type="Gene3D" id="1.10.405.10">
    <property type="entry name" value="Guanine Nucleotide Dissociation Inhibitor, domain 1"/>
    <property type="match status" value="1"/>
</dbReference>
<dbReference type="SUPFAM" id="SSF51905">
    <property type="entry name" value="FAD/NAD(P)-binding domain"/>
    <property type="match status" value="1"/>
</dbReference>
<feature type="binding site" evidence="10">
    <location>
        <position position="296"/>
    </location>
    <ligand>
        <name>FAD</name>
        <dbReference type="ChEBI" id="CHEBI:57692"/>
    </ligand>
</feature>
<evidence type="ECO:0000256" key="11">
    <source>
        <dbReference type="RuleBase" id="RU362067"/>
    </source>
</evidence>
<proteinExistence type="inferred from homology"/>
<dbReference type="GO" id="GO:0001669">
    <property type="term" value="C:acrosomal vesicle"/>
    <property type="evidence" value="ECO:0007669"/>
    <property type="project" value="Ensembl"/>
</dbReference>
<keyword evidence="4" id="KW-0964">Secreted</keyword>
<dbReference type="GO" id="GO:0045591">
    <property type="term" value="P:positive regulation of regulatory T cell differentiation"/>
    <property type="evidence" value="ECO:0007669"/>
    <property type="project" value="Ensembl"/>
</dbReference>
<evidence type="ECO:0000256" key="6">
    <source>
        <dbReference type="ARBA" id="ARBA00022827"/>
    </source>
</evidence>
<keyword evidence="15" id="KW-1185">Reference proteome</keyword>
<feature type="domain" description="Amine oxidase" evidence="13">
    <location>
        <begin position="78"/>
        <end position="519"/>
    </location>
</feature>
<evidence type="ECO:0000256" key="2">
    <source>
        <dbReference type="ARBA" id="ARBA00004613"/>
    </source>
</evidence>
<organism evidence="14 15">
    <name type="scientific">Monodelphis domestica</name>
    <name type="common">Gray short-tailed opossum</name>
    <dbReference type="NCBI Taxonomy" id="13616"/>
    <lineage>
        <taxon>Eukaryota</taxon>
        <taxon>Metazoa</taxon>
        <taxon>Chordata</taxon>
        <taxon>Craniata</taxon>
        <taxon>Vertebrata</taxon>
        <taxon>Euteleostomi</taxon>
        <taxon>Mammalia</taxon>
        <taxon>Metatheria</taxon>
        <taxon>Didelphimorphia</taxon>
        <taxon>Didelphidae</taxon>
        <taxon>Monodelphis</taxon>
    </lineage>
</organism>
<keyword evidence="9" id="KW-0325">Glycoprotein</keyword>
<accession>F7DSW9</accession>
<protein>
    <recommendedName>
        <fullName evidence="11">Amine oxidase</fullName>
        <ecNumber evidence="11">1.4.3.-</ecNumber>
    </recommendedName>
</protein>
<feature type="binding site" evidence="10">
    <location>
        <position position="125"/>
    </location>
    <ligand>
        <name>substrate</name>
    </ligand>
</feature>
<dbReference type="STRING" id="13616.ENSMODP00000016730"/>
<dbReference type="GO" id="GO:0006559">
    <property type="term" value="P:L-phenylalanine catabolic process"/>
    <property type="evidence" value="ECO:0007669"/>
    <property type="project" value="Ensembl"/>
</dbReference>
<dbReference type="Gene3D" id="3.90.660.10">
    <property type="match status" value="1"/>
</dbReference>
<keyword evidence="7 11" id="KW-0560">Oxidoreductase</keyword>
<dbReference type="GO" id="GO:0019440">
    <property type="term" value="P:L-tryptophan catabolic process to indole-3-acetate"/>
    <property type="evidence" value="ECO:0007669"/>
    <property type="project" value="Ensembl"/>
</dbReference>
<dbReference type="PANTHER" id="PTHR10742:SF21">
    <property type="entry name" value="L-AMINO-ACID OXIDASE"/>
    <property type="match status" value="1"/>
</dbReference>
<evidence type="ECO:0000256" key="1">
    <source>
        <dbReference type="ARBA" id="ARBA00001974"/>
    </source>
</evidence>
<sequence>TAAQLQPQGNPLRGLHLHHLHPVMMPSVATDTHKSEAGGDPFLKCFLDPDYGELMDLVARGLNHTTRPQHVAVVGAGIAGLVAAKVLEDAGHKVTVLEASDRVGGRILTHRDEKTGWTGELGAMRIPSSHRILLRLCARLGLPLAPFLQYDMNAWTEANGVKLRNFVVERAPEKLGYPLRPSEEGRAPEAIYQMGLDKALSDLKHLGCSQMIKKFESYSLLDYLVGEGNLSLAAVHLLGDVLAEDGFFSLSFTEALRAHSLLNDRLRYWRIRDGWDQLPRALLLSLSGPVLLQAPVLEVSQHGTGASVLYRDLRRPGRPLTLAADRVLLATTAPALSRIRFQPPLSPPLRRALRNIHYVPATKVFLGFREAFWEDEGIAGGHSNTDRPARTLYYPQGSGGKAGGLLLASYTWADATETFAGLAEDEALGLALEDVVALHGEKVRGLWDGRGAVKRWAEDPHSQGGFVMQPPRPRPERAREPWDWTRPEGRLHFAGEYTALPHGWVEGAIKSGLRVAQSIHEAA</sequence>
<evidence type="ECO:0000256" key="5">
    <source>
        <dbReference type="ARBA" id="ARBA00022630"/>
    </source>
</evidence>
<dbReference type="PRINTS" id="PR00757">
    <property type="entry name" value="AMINEOXDASEF"/>
</dbReference>
<reference evidence="14" key="2">
    <citation type="submission" date="2025-08" db="UniProtKB">
        <authorList>
            <consortium name="Ensembl"/>
        </authorList>
    </citation>
    <scope>IDENTIFICATION</scope>
</reference>
<dbReference type="InterPro" id="IPR001613">
    <property type="entry name" value="Flavin_amine_oxidase"/>
</dbReference>
<evidence type="ECO:0000256" key="10">
    <source>
        <dbReference type="PIRSR" id="PIRSR601613-1"/>
    </source>
</evidence>
<dbReference type="GO" id="GO:0045944">
    <property type="term" value="P:positive regulation of transcription by RNA polymerase II"/>
    <property type="evidence" value="ECO:0007669"/>
    <property type="project" value="Ensembl"/>
</dbReference>
<dbReference type="GO" id="GO:0006572">
    <property type="term" value="P:L-tyrosine catabolic process"/>
    <property type="evidence" value="ECO:0007669"/>
    <property type="project" value="Ensembl"/>
</dbReference>
<feature type="binding site" evidence="10">
    <location>
        <begin position="98"/>
        <end position="99"/>
    </location>
    <ligand>
        <name>FAD</name>
        <dbReference type="ChEBI" id="CHEBI:57692"/>
    </ligand>
</feature>
<evidence type="ECO:0000259" key="13">
    <source>
        <dbReference type="Pfam" id="PF01593"/>
    </source>
</evidence>
<name>F7DSW9_MONDO</name>
<dbReference type="OMA" id="ADWCVCT"/>
<dbReference type="HOGENOM" id="CLU_004498_8_3_1"/>
<reference evidence="14" key="3">
    <citation type="submission" date="2025-09" db="UniProtKB">
        <authorList>
            <consortium name="Ensembl"/>
        </authorList>
    </citation>
    <scope>IDENTIFICATION</scope>
</reference>
<dbReference type="GO" id="GO:0097225">
    <property type="term" value="C:sperm midpiece"/>
    <property type="evidence" value="ECO:0007669"/>
    <property type="project" value="Ensembl"/>
</dbReference>
<dbReference type="GO" id="GO:0005576">
    <property type="term" value="C:extracellular region"/>
    <property type="evidence" value="ECO:0007669"/>
    <property type="project" value="UniProtKB-SubCell"/>
</dbReference>
<feature type="binding site" evidence="10">
    <location>
        <position position="496"/>
    </location>
    <ligand>
        <name>FAD</name>
        <dbReference type="ChEBI" id="CHEBI:57692"/>
    </ligand>
</feature>
<feature type="binding site" evidence="10">
    <location>
        <begin position="122"/>
        <end position="125"/>
    </location>
    <ligand>
        <name>FAD</name>
        <dbReference type="ChEBI" id="CHEBI:57692"/>
    </ligand>
</feature>
<dbReference type="Bgee" id="ENSMODG00000013380">
    <property type="expression patterns" value="Expressed in lung and 18 other cell types or tissues"/>
</dbReference>
<evidence type="ECO:0000256" key="12">
    <source>
        <dbReference type="SAM" id="MobiDB-lite"/>
    </source>
</evidence>
<comment type="subcellular location">
    <subcellularLocation>
        <location evidence="2">Secreted</location>
    </subcellularLocation>
</comment>
<dbReference type="GO" id="GO:0002841">
    <property type="term" value="P:negative regulation of T cell mediated immune response to tumor cell"/>
    <property type="evidence" value="ECO:0007669"/>
    <property type="project" value="Ensembl"/>
</dbReference>
<dbReference type="AlphaFoldDB" id="F7DSW9"/>
<evidence type="ECO:0000256" key="4">
    <source>
        <dbReference type="ARBA" id="ARBA00022525"/>
    </source>
</evidence>
<dbReference type="Ensembl" id="ENSMODT00000017041.3">
    <property type="protein sequence ID" value="ENSMODP00000016730.3"/>
    <property type="gene ID" value="ENSMODG00000013380.3"/>
</dbReference>
<reference evidence="14 15" key="1">
    <citation type="journal article" date="2007" name="Nature">
        <title>Genome of the marsupial Monodelphis domestica reveals innovation in non-coding sequences.</title>
        <authorList>
            <person name="Mikkelsen T.S."/>
            <person name="Wakefield M.J."/>
            <person name="Aken B."/>
            <person name="Amemiya C.T."/>
            <person name="Chang J.L."/>
            <person name="Duke S."/>
            <person name="Garber M."/>
            <person name="Gentles A.J."/>
            <person name="Goodstadt L."/>
            <person name="Heger A."/>
            <person name="Jurka J."/>
            <person name="Kamal M."/>
            <person name="Mauceli E."/>
            <person name="Searle S.M."/>
            <person name="Sharpe T."/>
            <person name="Baker M.L."/>
            <person name="Batzer M.A."/>
            <person name="Benos P.V."/>
            <person name="Belov K."/>
            <person name="Clamp M."/>
            <person name="Cook A."/>
            <person name="Cuff J."/>
            <person name="Das R."/>
            <person name="Davidow L."/>
            <person name="Deakin J.E."/>
            <person name="Fazzari M.J."/>
            <person name="Glass J.L."/>
            <person name="Grabherr M."/>
            <person name="Greally J.M."/>
            <person name="Gu W."/>
            <person name="Hore T.A."/>
            <person name="Huttley G.A."/>
            <person name="Kleber M."/>
            <person name="Jirtle R.L."/>
            <person name="Koina E."/>
            <person name="Lee J.T."/>
            <person name="Mahony S."/>
            <person name="Marra M.A."/>
            <person name="Miller R.D."/>
            <person name="Nicholls R.D."/>
            <person name="Oda M."/>
            <person name="Papenfuss A.T."/>
            <person name="Parra Z.E."/>
            <person name="Pollock D.D."/>
            <person name="Ray D.A."/>
            <person name="Schein J.E."/>
            <person name="Speed T.P."/>
            <person name="Thompson K."/>
            <person name="VandeBerg J.L."/>
            <person name="Wade C.M."/>
            <person name="Walker J.A."/>
            <person name="Waters P.D."/>
            <person name="Webber C."/>
            <person name="Weidman J.R."/>
            <person name="Xie X."/>
            <person name="Zody M.C."/>
            <person name="Baldwin J."/>
            <person name="Abdouelleil A."/>
            <person name="Abdulkadir J."/>
            <person name="Abebe A."/>
            <person name="Abera B."/>
            <person name="Abreu J."/>
            <person name="Acer S.C."/>
            <person name="Aftuck L."/>
            <person name="Alexander A."/>
            <person name="An P."/>
            <person name="Anderson E."/>
            <person name="Anderson S."/>
            <person name="Arachi H."/>
            <person name="Azer M."/>
            <person name="Bachantsang P."/>
            <person name="Barry A."/>
            <person name="Bayul T."/>
            <person name="Berlin A."/>
            <person name="Bessette D."/>
            <person name="Bloom T."/>
            <person name="Bloom T."/>
            <person name="Boguslavskiy L."/>
            <person name="Bonnet C."/>
            <person name="Boukhgalter B."/>
            <person name="Bourzgui I."/>
            <person name="Brown A."/>
            <person name="Cahill P."/>
            <person name="Channer S."/>
            <person name="Cheshatsang Y."/>
            <person name="Chuda L."/>
            <person name="Citroen M."/>
            <person name="Collymore A."/>
            <person name="Cooke P."/>
            <person name="Costello M."/>
            <person name="D'Aco K."/>
            <person name="Daza R."/>
            <person name="De Haan G."/>
            <person name="DeGray S."/>
            <person name="DeMaso C."/>
            <person name="Dhargay N."/>
            <person name="Dooley K."/>
            <person name="Dooley E."/>
            <person name="Doricent M."/>
            <person name="Dorje P."/>
            <person name="Dorjee K."/>
            <person name="Dupes A."/>
            <person name="Elong R."/>
            <person name="Falk J."/>
            <person name="Farina A."/>
            <person name="Faro S."/>
            <person name="Ferguson D."/>
            <person name="Fisher S."/>
            <person name="Foley C.D."/>
            <person name="Franke A."/>
            <person name="Friedrich D."/>
            <person name="Gadbois L."/>
            <person name="Gearin G."/>
            <person name="Gearin C.R."/>
            <person name="Giannoukos G."/>
            <person name="Goode T."/>
            <person name="Graham J."/>
            <person name="Grandbois E."/>
            <person name="Grewal S."/>
            <person name="Gyaltsen K."/>
            <person name="Hafez N."/>
            <person name="Hagos B."/>
            <person name="Hall J."/>
            <person name="Henson C."/>
            <person name="Hollinger A."/>
            <person name="Honan T."/>
            <person name="Huard M.D."/>
            <person name="Hughes L."/>
            <person name="Hurhula B."/>
            <person name="Husby M.E."/>
            <person name="Kamat A."/>
            <person name="Kanga B."/>
            <person name="Kashin S."/>
            <person name="Khazanovich D."/>
            <person name="Kisner P."/>
            <person name="Lance K."/>
            <person name="Lara M."/>
            <person name="Lee W."/>
            <person name="Lennon N."/>
            <person name="Letendre F."/>
            <person name="LeVine R."/>
            <person name="Lipovsky A."/>
            <person name="Liu X."/>
            <person name="Liu J."/>
            <person name="Liu S."/>
            <person name="Lokyitsang T."/>
            <person name="Lokyitsang Y."/>
            <person name="Lubonja R."/>
            <person name="Lui A."/>
            <person name="MacDonald P."/>
            <person name="Magnisalis V."/>
            <person name="Maru K."/>
            <person name="Matthews C."/>
            <person name="McCusker W."/>
            <person name="McDonough S."/>
            <person name="Mehta T."/>
            <person name="Meldrim J."/>
            <person name="Meneus L."/>
            <person name="Mihai O."/>
            <person name="Mihalev A."/>
            <person name="Mihova T."/>
            <person name="Mittelman R."/>
            <person name="Mlenga V."/>
            <person name="Montmayeur A."/>
            <person name="Mulrain L."/>
            <person name="Navidi A."/>
            <person name="Naylor J."/>
            <person name="Negash T."/>
            <person name="Nguyen T."/>
            <person name="Nguyen N."/>
            <person name="Nicol R."/>
            <person name="Norbu C."/>
            <person name="Norbu N."/>
            <person name="Novod N."/>
            <person name="O'Neill B."/>
            <person name="Osman S."/>
            <person name="Markiewicz E."/>
            <person name="Oyono O.L."/>
            <person name="Patti C."/>
            <person name="Phunkhang P."/>
            <person name="Pierre F."/>
            <person name="Priest M."/>
            <person name="Raghuraman S."/>
            <person name="Rege F."/>
            <person name="Reyes R."/>
            <person name="Rise C."/>
            <person name="Rogov P."/>
            <person name="Ross K."/>
            <person name="Ryan E."/>
            <person name="Settipalli S."/>
            <person name="Shea T."/>
            <person name="Sherpa N."/>
            <person name="Shi L."/>
            <person name="Shih D."/>
            <person name="Sparrow T."/>
            <person name="Spaulding J."/>
            <person name="Stalker J."/>
            <person name="Stange-Thomann N."/>
            <person name="Stavropoulos S."/>
            <person name="Stone C."/>
            <person name="Strader C."/>
            <person name="Tesfaye S."/>
            <person name="Thomson T."/>
            <person name="Thoulutsang Y."/>
            <person name="Thoulutsang D."/>
            <person name="Topham K."/>
            <person name="Topping I."/>
            <person name="Tsamla T."/>
            <person name="Vassiliev H."/>
            <person name="Vo A."/>
            <person name="Wangchuk T."/>
            <person name="Wangdi T."/>
            <person name="Weiand M."/>
            <person name="Wilkinson J."/>
            <person name="Wilson A."/>
            <person name="Yadav S."/>
            <person name="Young G."/>
            <person name="Yu Q."/>
            <person name="Zembek L."/>
            <person name="Zhong D."/>
            <person name="Zimmer A."/>
            <person name="Zwirko Z."/>
            <person name="Jaffe D.B."/>
            <person name="Alvarez P."/>
            <person name="Brockman W."/>
            <person name="Butler J."/>
            <person name="Chin C."/>
            <person name="Gnerre S."/>
            <person name="MacCallum I."/>
            <person name="Graves J.A."/>
            <person name="Ponting C.P."/>
            <person name="Breen M."/>
            <person name="Samollow P.B."/>
            <person name="Lander E.S."/>
            <person name="Lindblad-Toh K."/>
        </authorList>
    </citation>
    <scope>NUCLEOTIDE SEQUENCE [LARGE SCALE GENOMIC DNA]</scope>
</reference>
<evidence type="ECO:0000313" key="14">
    <source>
        <dbReference type="Ensembl" id="ENSMODP00000016730.3"/>
    </source>
</evidence>
<comment type="similarity">
    <text evidence="3">Belongs to the flavin monoamine oxidase family. FIG1 subfamily.</text>
</comment>
<dbReference type="FunFam" id="1.10.405.10:FF:000004">
    <property type="entry name" value="Amine oxidase"/>
    <property type="match status" value="1"/>
</dbReference>
<dbReference type="SUPFAM" id="SSF54373">
    <property type="entry name" value="FAD-linked reductases, C-terminal domain"/>
    <property type="match status" value="1"/>
</dbReference>
<dbReference type="GO" id="GO:0009063">
    <property type="term" value="P:amino acid catabolic process"/>
    <property type="evidence" value="ECO:0000318"/>
    <property type="project" value="GO_Central"/>
</dbReference>
<dbReference type="InParanoid" id="F7DSW9"/>
<dbReference type="Gene3D" id="3.50.50.60">
    <property type="entry name" value="FAD/NAD(P)-binding domain"/>
    <property type="match status" value="1"/>
</dbReference>
<dbReference type="GeneTree" id="ENSGT00940000162082"/>
<evidence type="ECO:0000256" key="7">
    <source>
        <dbReference type="ARBA" id="ARBA00023002"/>
    </source>
</evidence>
<dbReference type="GO" id="GO:0001716">
    <property type="term" value="F:L-amino-acid oxidase activity"/>
    <property type="evidence" value="ECO:0000318"/>
    <property type="project" value="GO_Central"/>
</dbReference>
<dbReference type="InterPro" id="IPR050281">
    <property type="entry name" value="Flavin_monoamine_oxidase"/>
</dbReference>
<dbReference type="GO" id="GO:0042130">
    <property type="term" value="P:negative regulation of T cell proliferation"/>
    <property type="evidence" value="ECO:0007669"/>
    <property type="project" value="Ensembl"/>
</dbReference>
<keyword evidence="6 11" id="KW-0274">FAD</keyword>
<dbReference type="GO" id="GO:0001772">
    <property type="term" value="C:immunological synapse"/>
    <property type="evidence" value="ECO:0007669"/>
    <property type="project" value="Ensembl"/>
</dbReference>
<dbReference type="PANTHER" id="PTHR10742">
    <property type="entry name" value="FLAVIN MONOAMINE OXIDASE"/>
    <property type="match status" value="1"/>
</dbReference>
<evidence type="ECO:0000256" key="3">
    <source>
        <dbReference type="ARBA" id="ARBA00005465"/>
    </source>
</evidence>
<dbReference type="eggNOG" id="KOG0029">
    <property type="taxonomic scope" value="Eukaryota"/>
</dbReference>
<dbReference type="Pfam" id="PF01593">
    <property type="entry name" value="Amino_oxidase"/>
    <property type="match status" value="1"/>
</dbReference>
<dbReference type="InterPro" id="IPR036188">
    <property type="entry name" value="FAD/NAD-bd_sf"/>
</dbReference>
<dbReference type="FunCoup" id="F7DSW9">
    <property type="interactions" value="6"/>
</dbReference>